<protein>
    <submittedName>
        <fullName evidence="1">Zinc-dependent peptidase</fullName>
    </submittedName>
</protein>
<dbReference type="EMBL" id="JACVXD010000002">
    <property type="protein sequence ID" value="MBD0823247.1"/>
    <property type="molecule type" value="Genomic_DNA"/>
</dbReference>
<dbReference type="InterPro" id="IPR042252">
    <property type="entry name" value="MtfA_N"/>
</dbReference>
<proteinExistence type="predicted"/>
<dbReference type="PANTHER" id="PTHR30164">
    <property type="entry name" value="MTFA PEPTIDASE"/>
    <property type="match status" value="1"/>
</dbReference>
<dbReference type="InterPro" id="IPR010384">
    <property type="entry name" value="MtfA_fam"/>
</dbReference>
<dbReference type="Gene3D" id="3.40.390.10">
    <property type="entry name" value="Collagenase (Catalytic Domain)"/>
    <property type="match status" value="1"/>
</dbReference>
<dbReference type="Pfam" id="PF06167">
    <property type="entry name" value="Peptidase_M90"/>
    <property type="match status" value="1"/>
</dbReference>
<dbReference type="AlphaFoldDB" id="A0A8J6PZX5"/>
<dbReference type="PANTHER" id="PTHR30164:SF2">
    <property type="entry name" value="PROTEIN MTFA"/>
    <property type="match status" value="1"/>
</dbReference>
<dbReference type="CDD" id="cd20169">
    <property type="entry name" value="Peptidase_M90_mtfA"/>
    <property type="match status" value="1"/>
</dbReference>
<dbReference type="GO" id="GO:0008237">
    <property type="term" value="F:metallopeptidase activity"/>
    <property type="evidence" value="ECO:0007669"/>
    <property type="project" value="InterPro"/>
</dbReference>
<gene>
    <name evidence="1" type="ORF">ICJ85_04370</name>
</gene>
<name>A0A8J6PZX5_9FLAO</name>
<accession>A0A8J6PZX5</accession>
<dbReference type="RefSeq" id="WP_188222565.1">
    <property type="nucleotide sequence ID" value="NZ_JACVXD010000002.1"/>
</dbReference>
<reference evidence="1 2" key="1">
    <citation type="journal article" date="2018" name="J. Microbiol.">
        <title>Aestuariibaculum marinum sp. nov., a marine bacterium isolated from seawater in South Korea.</title>
        <authorList>
            <person name="Choi J."/>
            <person name="Lee D."/>
            <person name="Jang J.H."/>
            <person name="Cha S."/>
            <person name="Seo T."/>
        </authorList>
    </citation>
    <scope>NUCLEOTIDE SEQUENCE [LARGE SCALE GENOMIC DNA]</scope>
    <source>
        <strain evidence="1 2">IP7</strain>
    </source>
</reference>
<dbReference type="Gene3D" id="1.10.472.150">
    <property type="entry name" value="Glucose-regulated metallo-peptidase M90, N-terminal domain"/>
    <property type="match status" value="1"/>
</dbReference>
<organism evidence="1 2">
    <name type="scientific">Aestuariibaculum marinum</name>
    <dbReference type="NCBI Taxonomy" id="2683592"/>
    <lineage>
        <taxon>Bacteria</taxon>
        <taxon>Pseudomonadati</taxon>
        <taxon>Bacteroidota</taxon>
        <taxon>Flavobacteriia</taxon>
        <taxon>Flavobacteriales</taxon>
        <taxon>Flavobacteriaceae</taxon>
    </lineage>
</organism>
<sequence>MFGILFVLIVLFGIYAVVSTRRKKPNPFPKSWHNLLLQNVQFYKALKPNEQQRFKNRMMLFLSEVFVESVGFQLEDLDKILVASSAVIPVFYFPEWHYNNLSTVLIYPDHFNEDFGYKQTDKKRQIAGVVGNGRLKNQMILSRKALHEGFDSKRDNFNTGIHEFIHLIDNTDGITDGVPEALIQYPYVIPWLKTIHKEMEAINNNRSDIRHYGGTNEAEFLAVASEYFFEQPERMKVKHPDLYQMLKRCFHSKQIN</sequence>
<dbReference type="GO" id="GO:0004177">
    <property type="term" value="F:aminopeptidase activity"/>
    <property type="evidence" value="ECO:0007669"/>
    <property type="project" value="TreeGrafter"/>
</dbReference>
<evidence type="ECO:0000313" key="2">
    <source>
        <dbReference type="Proteomes" id="UP000621516"/>
    </source>
</evidence>
<dbReference type="Proteomes" id="UP000621516">
    <property type="component" value="Unassembled WGS sequence"/>
</dbReference>
<dbReference type="SUPFAM" id="SSF55486">
    <property type="entry name" value="Metalloproteases ('zincins'), catalytic domain"/>
    <property type="match status" value="1"/>
</dbReference>
<comment type="caution">
    <text evidence="1">The sequence shown here is derived from an EMBL/GenBank/DDBJ whole genome shotgun (WGS) entry which is preliminary data.</text>
</comment>
<dbReference type="InterPro" id="IPR024079">
    <property type="entry name" value="MetalloPept_cat_dom_sf"/>
</dbReference>
<dbReference type="GO" id="GO:0005829">
    <property type="term" value="C:cytosol"/>
    <property type="evidence" value="ECO:0007669"/>
    <property type="project" value="TreeGrafter"/>
</dbReference>
<evidence type="ECO:0000313" key="1">
    <source>
        <dbReference type="EMBL" id="MBD0823247.1"/>
    </source>
</evidence>
<keyword evidence="2" id="KW-1185">Reference proteome</keyword>